<dbReference type="EMBL" id="QWET01000029">
    <property type="protein sequence ID" value="RIH62977.1"/>
    <property type="molecule type" value="Genomic_DNA"/>
</dbReference>
<dbReference type="InterPro" id="IPR006089">
    <property type="entry name" value="Acyl-CoA_DH_CS"/>
</dbReference>
<dbReference type="PANTHER" id="PTHR43884">
    <property type="entry name" value="ACYL-COA DEHYDROGENASE"/>
    <property type="match status" value="1"/>
</dbReference>
<dbReference type="Pfam" id="PF02771">
    <property type="entry name" value="Acyl-CoA_dh_N"/>
    <property type="match status" value="1"/>
</dbReference>
<dbReference type="Pfam" id="PF21263">
    <property type="entry name" value="Acyl-CoA-dh_C"/>
    <property type="match status" value="1"/>
</dbReference>
<feature type="domain" description="Acyl-CoA dehydrogenase-like C-terminal" evidence="11">
    <location>
        <begin position="462"/>
        <end position="560"/>
    </location>
</feature>
<comment type="catalytic activity">
    <reaction evidence="6">
        <text>a 2,3-saturated acyl-CoA + A = a 2,3-dehydroacyl-CoA + AH2</text>
        <dbReference type="Rhea" id="RHEA:48608"/>
        <dbReference type="ChEBI" id="CHEBI:13193"/>
        <dbReference type="ChEBI" id="CHEBI:17499"/>
        <dbReference type="ChEBI" id="CHEBI:60015"/>
        <dbReference type="ChEBI" id="CHEBI:65111"/>
    </reaction>
</comment>
<dbReference type="Gene3D" id="2.40.110.10">
    <property type="entry name" value="Butyryl-CoA Dehydrogenase, subunit A, domain 2"/>
    <property type="match status" value="1"/>
</dbReference>
<dbReference type="InterPro" id="IPR009100">
    <property type="entry name" value="AcylCoA_DH/oxidase_NM_dom_sf"/>
</dbReference>
<dbReference type="PROSITE" id="PS00072">
    <property type="entry name" value="ACYL_COA_DH_1"/>
    <property type="match status" value="1"/>
</dbReference>
<evidence type="ECO:0000256" key="7">
    <source>
        <dbReference type="RuleBase" id="RU362125"/>
    </source>
</evidence>
<dbReference type="AlphaFoldDB" id="A0A399CTV2"/>
<keyword evidence="13" id="KW-1185">Reference proteome</keyword>
<evidence type="ECO:0000259" key="8">
    <source>
        <dbReference type="Pfam" id="PF00441"/>
    </source>
</evidence>
<evidence type="ECO:0000313" key="13">
    <source>
        <dbReference type="Proteomes" id="UP000266441"/>
    </source>
</evidence>
<evidence type="ECO:0000256" key="1">
    <source>
        <dbReference type="ARBA" id="ARBA00001974"/>
    </source>
</evidence>
<evidence type="ECO:0000259" key="10">
    <source>
        <dbReference type="Pfam" id="PF02771"/>
    </source>
</evidence>
<evidence type="ECO:0000256" key="2">
    <source>
        <dbReference type="ARBA" id="ARBA00009347"/>
    </source>
</evidence>
<keyword evidence="5 7" id="KW-0560">Oxidoreductase</keyword>
<comment type="cofactor">
    <cofactor evidence="1 7">
        <name>FAD</name>
        <dbReference type="ChEBI" id="CHEBI:57692"/>
    </cofactor>
</comment>
<gene>
    <name evidence="12" type="ORF">D1164_22105</name>
</gene>
<dbReference type="Pfam" id="PF00441">
    <property type="entry name" value="Acyl-CoA_dh_1"/>
    <property type="match status" value="1"/>
</dbReference>
<dbReference type="InterPro" id="IPR046373">
    <property type="entry name" value="Acyl-CoA_Oxase/DH_mid-dom_sf"/>
</dbReference>
<dbReference type="InterPro" id="IPR036250">
    <property type="entry name" value="AcylCo_DH-like_C"/>
</dbReference>
<feature type="domain" description="Acyl-CoA dehydrogenase/oxidase C-terminal" evidence="8">
    <location>
        <begin position="251"/>
        <end position="412"/>
    </location>
</feature>
<organism evidence="12 13">
    <name type="scientific">Mariniphaga sediminis</name>
    <dbReference type="NCBI Taxonomy" id="1628158"/>
    <lineage>
        <taxon>Bacteria</taxon>
        <taxon>Pseudomonadati</taxon>
        <taxon>Bacteroidota</taxon>
        <taxon>Bacteroidia</taxon>
        <taxon>Marinilabiliales</taxon>
        <taxon>Prolixibacteraceae</taxon>
        <taxon>Mariniphaga</taxon>
    </lineage>
</organism>
<evidence type="ECO:0000313" key="12">
    <source>
        <dbReference type="EMBL" id="RIH62977.1"/>
    </source>
</evidence>
<dbReference type="InterPro" id="IPR013786">
    <property type="entry name" value="AcylCoA_DH/ox_N"/>
</dbReference>
<dbReference type="Proteomes" id="UP000266441">
    <property type="component" value="Unassembled WGS sequence"/>
</dbReference>
<comment type="caution">
    <text evidence="12">The sequence shown here is derived from an EMBL/GenBank/DDBJ whole genome shotgun (WGS) entry which is preliminary data.</text>
</comment>
<name>A0A399CTV2_9BACT</name>
<dbReference type="RefSeq" id="WP_119352086.1">
    <property type="nucleotide sequence ID" value="NZ_QWET01000029.1"/>
</dbReference>
<proteinExistence type="inferred from homology"/>
<sequence length="591" mass="66281">METKKYVKGGEFMVKDLDASEIFIPEEFDEEQKMIAETCRDFLDTEVMPNLDRIDIQEEGFVRGLLDKAGELGLLGISIPEELEGFGQSFVTSMLASEVMGSAYSFAVTYSCHTGIGSMPILYFGNDEQKQKYLPKLASGEWAGAYCLTEPGAGSDANSGKTRATLSEDGKHYILNGQKMWITNTGFADVFTVFAKIDNDRVLSAFIIERDFPGLKFNPEEKKMGIKGSSTRQIFFEDCKVPVENLLWGRGKGFRIALDILHMGRIKLGGNVIGAAKMAIDQSVNYANERKQFGQLISSFGAIKYKLAEQVIRTFTNESAVYRASRNVDEYIEMHADTLSKEEAIVKAFEEYAIEAAILKVYGSEALDYVVDEGVQIHGGMGYSSEMPIERGYRDSRINRIFEGTNEINRLVTIDTLNKRGAKKDYDLYLQGESIINGLESLNGCSCCEEGYYENKKAAVKNFKKVGLMLMKAVSEKFGRQMMSEQEILDNISNIIMKVYVAESALLRVQKKEGMGQDVALYKDILDVFIYDTAAYVRKEAKDAINSFTEGEQQKLFASGISHFTCVKPVNVKDARRRIADKLIEENKYCF</sequence>
<evidence type="ECO:0000256" key="5">
    <source>
        <dbReference type="ARBA" id="ARBA00023002"/>
    </source>
</evidence>
<dbReference type="InterPro" id="IPR006091">
    <property type="entry name" value="Acyl-CoA_Oxase/DH_mid-dom"/>
</dbReference>
<dbReference type="FunFam" id="1.20.140.10:FF:000019">
    <property type="entry name" value="Acyl-CoA dehydrogenase"/>
    <property type="match status" value="1"/>
</dbReference>
<dbReference type="InterPro" id="IPR009075">
    <property type="entry name" value="AcylCo_DH/oxidase_C"/>
</dbReference>
<accession>A0A399CTV2</accession>
<keyword evidence="3 7" id="KW-0285">Flavoprotein</keyword>
<feature type="domain" description="Acyl-CoA oxidase/dehydrogenase middle" evidence="9">
    <location>
        <begin position="145"/>
        <end position="239"/>
    </location>
</feature>
<dbReference type="Gene3D" id="1.10.540.10">
    <property type="entry name" value="Acyl-CoA dehydrogenase/oxidase, N-terminal domain"/>
    <property type="match status" value="1"/>
</dbReference>
<dbReference type="InterPro" id="IPR049426">
    <property type="entry name" value="Acyl-CoA-dh-like_C"/>
</dbReference>
<protein>
    <submittedName>
        <fullName evidence="12">Acyl-CoA dehydrogenase</fullName>
    </submittedName>
</protein>
<dbReference type="InterPro" id="IPR037069">
    <property type="entry name" value="AcylCoA_DH/ox_N_sf"/>
</dbReference>
<evidence type="ECO:0000256" key="3">
    <source>
        <dbReference type="ARBA" id="ARBA00022630"/>
    </source>
</evidence>
<comment type="similarity">
    <text evidence="2 7">Belongs to the acyl-CoA dehydrogenase family.</text>
</comment>
<dbReference type="FunFam" id="2.40.110.10:FF:000006">
    <property type="entry name" value="very long-chain specific acyl-CoA dehydrogenase, mitochondrial"/>
    <property type="match status" value="1"/>
</dbReference>
<keyword evidence="4 7" id="KW-0274">FAD</keyword>
<feature type="domain" description="Acyl-CoA dehydrogenase/oxidase N-terminal" evidence="10">
    <location>
        <begin position="30"/>
        <end position="141"/>
    </location>
</feature>
<dbReference type="FunFam" id="1.10.540.10:FF:000001">
    <property type="entry name" value="Very long-chain-specific acyl-CoA dehydrogenase, mitochondrial"/>
    <property type="match status" value="1"/>
</dbReference>
<dbReference type="SUPFAM" id="SSF47203">
    <property type="entry name" value="Acyl-CoA dehydrogenase C-terminal domain-like"/>
    <property type="match status" value="1"/>
</dbReference>
<dbReference type="OrthoDB" id="1522475at2"/>
<dbReference type="GO" id="GO:0003995">
    <property type="term" value="F:acyl-CoA dehydrogenase activity"/>
    <property type="evidence" value="ECO:0007669"/>
    <property type="project" value="InterPro"/>
</dbReference>
<evidence type="ECO:0000259" key="9">
    <source>
        <dbReference type="Pfam" id="PF02770"/>
    </source>
</evidence>
<dbReference type="SUPFAM" id="SSF56645">
    <property type="entry name" value="Acyl-CoA dehydrogenase NM domain-like"/>
    <property type="match status" value="1"/>
</dbReference>
<dbReference type="PANTHER" id="PTHR43884:SF12">
    <property type="entry name" value="ISOVALERYL-COA DEHYDROGENASE, MITOCHONDRIAL-RELATED"/>
    <property type="match status" value="1"/>
</dbReference>
<evidence type="ECO:0000259" key="11">
    <source>
        <dbReference type="Pfam" id="PF21263"/>
    </source>
</evidence>
<dbReference type="Gene3D" id="1.20.140.10">
    <property type="entry name" value="Butyryl-CoA Dehydrogenase, subunit A, domain 3"/>
    <property type="match status" value="2"/>
</dbReference>
<dbReference type="GO" id="GO:0050660">
    <property type="term" value="F:flavin adenine dinucleotide binding"/>
    <property type="evidence" value="ECO:0007669"/>
    <property type="project" value="InterPro"/>
</dbReference>
<dbReference type="PROSITE" id="PS00073">
    <property type="entry name" value="ACYL_COA_DH_2"/>
    <property type="match status" value="1"/>
</dbReference>
<evidence type="ECO:0000256" key="4">
    <source>
        <dbReference type="ARBA" id="ARBA00022827"/>
    </source>
</evidence>
<dbReference type="Pfam" id="PF02770">
    <property type="entry name" value="Acyl-CoA_dh_M"/>
    <property type="match status" value="1"/>
</dbReference>
<reference evidence="12 13" key="1">
    <citation type="journal article" date="2015" name="Int. J. Syst. Evol. Microbiol.">
        <title>Mariniphaga sediminis sp. nov., isolated from coastal sediment.</title>
        <authorList>
            <person name="Wang F.Q."/>
            <person name="Shen Q.Y."/>
            <person name="Chen G.J."/>
            <person name="Du Z.J."/>
        </authorList>
    </citation>
    <scope>NUCLEOTIDE SEQUENCE [LARGE SCALE GENOMIC DNA]</scope>
    <source>
        <strain evidence="12 13">SY21</strain>
    </source>
</reference>
<evidence type="ECO:0000256" key="6">
    <source>
        <dbReference type="ARBA" id="ARBA00052546"/>
    </source>
</evidence>